<evidence type="ECO:0000313" key="5">
    <source>
        <dbReference type="Proteomes" id="UP000075230"/>
    </source>
</evidence>
<reference evidence="4 5" key="1">
    <citation type="journal article" date="2016" name="DNA Res.">
        <title>Genome sequence of Aspergillus luchuensis NBRC 4314.</title>
        <authorList>
            <person name="Yamada O."/>
            <person name="Machida M."/>
            <person name="Hosoyama A."/>
            <person name="Goto M."/>
            <person name="Takahashi T."/>
            <person name="Futagami T."/>
            <person name="Yamagata Y."/>
            <person name="Takeuchi M."/>
            <person name="Kobayashi T."/>
            <person name="Koike H."/>
            <person name="Abe K."/>
            <person name="Asai K."/>
            <person name="Arita M."/>
            <person name="Fujita N."/>
            <person name="Fukuda K."/>
            <person name="Higa K."/>
            <person name="Horikawa H."/>
            <person name="Ishikawa T."/>
            <person name="Jinno K."/>
            <person name="Kato Y."/>
            <person name="Kirimura K."/>
            <person name="Mizutani O."/>
            <person name="Nakasone K."/>
            <person name="Sano M."/>
            <person name="Shiraishi Y."/>
            <person name="Tsukahara M."/>
            <person name="Gomi K."/>
        </authorList>
    </citation>
    <scope>NUCLEOTIDE SEQUENCE [LARGE SCALE GENOMIC DNA]</scope>
    <source>
        <strain evidence="4 5">RIB 2604</strain>
    </source>
</reference>
<gene>
    <name evidence="4" type="ORF">RIB2604_01000990</name>
</gene>
<dbReference type="Gene3D" id="1.25.40.20">
    <property type="entry name" value="Ankyrin repeat-containing domain"/>
    <property type="match status" value="1"/>
</dbReference>
<organism evidence="4 5">
    <name type="scientific">Aspergillus kawachii</name>
    <name type="common">White koji mold</name>
    <name type="synonym">Aspergillus awamori var. kawachi</name>
    <dbReference type="NCBI Taxonomy" id="1069201"/>
    <lineage>
        <taxon>Eukaryota</taxon>
        <taxon>Fungi</taxon>
        <taxon>Dikarya</taxon>
        <taxon>Ascomycota</taxon>
        <taxon>Pezizomycotina</taxon>
        <taxon>Eurotiomycetes</taxon>
        <taxon>Eurotiomycetidae</taxon>
        <taxon>Eurotiales</taxon>
        <taxon>Aspergillaceae</taxon>
        <taxon>Aspergillus</taxon>
        <taxon>Aspergillus subgen. Circumdati</taxon>
    </lineage>
</organism>
<dbReference type="PROSITE" id="PS50297">
    <property type="entry name" value="ANK_REP_REGION"/>
    <property type="match status" value="1"/>
</dbReference>
<name>A0A146F5T9_ASPKA</name>
<dbReference type="VEuPathDB" id="FungiDB:ASPFODRAFT_220616"/>
<dbReference type="Pfam" id="PF12796">
    <property type="entry name" value="Ank_2"/>
    <property type="match status" value="1"/>
</dbReference>
<dbReference type="PANTHER" id="PTHR24171">
    <property type="entry name" value="ANKYRIN REPEAT DOMAIN-CONTAINING PROTEIN 39-RELATED"/>
    <property type="match status" value="1"/>
</dbReference>
<dbReference type="AlphaFoldDB" id="A0A146F5T9"/>
<protein>
    <submittedName>
        <fullName evidence="4">Uncharacterized protein</fullName>
    </submittedName>
</protein>
<dbReference type="EMBL" id="BCWF01000010">
    <property type="protein sequence ID" value="GAT21212.1"/>
    <property type="molecule type" value="Genomic_DNA"/>
</dbReference>
<reference evidence="5" key="2">
    <citation type="submission" date="2016-02" db="EMBL/GenBank/DDBJ databases">
        <title>Genome sequencing of Aspergillus luchuensis NBRC 4314.</title>
        <authorList>
            <person name="Yamada O."/>
        </authorList>
    </citation>
    <scope>NUCLEOTIDE SEQUENCE [LARGE SCALE GENOMIC DNA]</scope>
    <source>
        <strain evidence="5">RIB 2604</strain>
    </source>
</reference>
<evidence type="ECO:0000313" key="4">
    <source>
        <dbReference type="EMBL" id="GAT21212.1"/>
    </source>
</evidence>
<dbReference type="InterPro" id="IPR002110">
    <property type="entry name" value="Ankyrin_rpt"/>
</dbReference>
<comment type="caution">
    <text evidence="4">The sequence shown here is derived from an EMBL/GenBank/DDBJ whole genome shotgun (WGS) entry which is preliminary data.</text>
</comment>
<evidence type="ECO:0000256" key="2">
    <source>
        <dbReference type="ARBA" id="ARBA00023043"/>
    </source>
</evidence>
<keyword evidence="1" id="KW-0677">Repeat</keyword>
<dbReference type="SUPFAM" id="SSF48403">
    <property type="entry name" value="Ankyrin repeat"/>
    <property type="match status" value="1"/>
</dbReference>
<dbReference type="SMART" id="SM00248">
    <property type="entry name" value="ANK"/>
    <property type="match status" value="2"/>
</dbReference>
<evidence type="ECO:0000256" key="1">
    <source>
        <dbReference type="ARBA" id="ARBA00022737"/>
    </source>
</evidence>
<evidence type="ECO:0000256" key="3">
    <source>
        <dbReference type="PROSITE-ProRule" id="PRU00023"/>
    </source>
</evidence>
<dbReference type="PROSITE" id="PS50088">
    <property type="entry name" value="ANK_REPEAT"/>
    <property type="match status" value="1"/>
</dbReference>
<sequence>MGDGNTFDNKDNTVHNQAGSQVVYGSIYNNTFYTYDQVTDGARHIAEDKSHLDQKLLEAAAKGETAKVEHLLDNGANVSAADSQGHTVLHVAASGGHADIISILLRRGADKNARNRSNHRPSELARLLGHIPLANKLELNLL</sequence>
<accession>A0A146F5T9</accession>
<feature type="repeat" description="ANK" evidence="3">
    <location>
        <begin position="84"/>
        <end position="116"/>
    </location>
</feature>
<proteinExistence type="predicted"/>
<dbReference type="Proteomes" id="UP000075230">
    <property type="component" value="Unassembled WGS sequence"/>
</dbReference>
<keyword evidence="2 3" id="KW-0040">ANK repeat</keyword>
<dbReference type="InterPro" id="IPR036770">
    <property type="entry name" value="Ankyrin_rpt-contain_sf"/>
</dbReference>